<comment type="similarity">
    <text evidence="5">Belongs to the SAT4 family.</text>
</comment>
<evidence type="ECO:0000256" key="5">
    <source>
        <dbReference type="ARBA" id="ARBA00038359"/>
    </source>
</evidence>
<keyword evidence="3 6" id="KW-1133">Transmembrane helix</keyword>
<feature type="domain" description="Rhodopsin" evidence="7">
    <location>
        <begin position="34"/>
        <end position="239"/>
    </location>
</feature>
<protein>
    <recommendedName>
        <fullName evidence="7">Rhodopsin domain-containing protein</fullName>
    </recommendedName>
</protein>
<reference evidence="8" key="1">
    <citation type="submission" date="2020-11" db="EMBL/GenBank/DDBJ databases">
        <authorList>
            <consortium name="DOE Joint Genome Institute"/>
            <person name="Ahrendt S."/>
            <person name="Riley R."/>
            <person name="Andreopoulos W."/>
            <person name="Labutti K."/>
            <person name="Pangilinan J."/>
            <person name="Ruiz-Duenas F.J."/>
            <person name="Barrasa J.M."/>
            <person name="Sanchez-Garcia M."/>
            <person name="Camarero S."/>
            <person name="Miyauchi S."/>
            <person name="Serrano A."/>
            <person name="Linde D."/>
            <person name="Babiker R."/>
            <person name="Drula E."/>
            <person name="Ayuso-Fernandez I."/>
            <person name="Pacheco R."/>
            <person name="Padilla G."/>
            <person name="Ferreira P."/>
            <person name="Barriuso J."/>
            <person name="Kellner H."/>
            <person name="Castanera R."/>
            <person name="Alfaro M."/>
            <person name="Ramirez L."/>
            <person name="Pisabarro A.G."/>
            <person name="Kuo A."/>
            <person name="Tritt A."/>
            <person name="Lipzen A."/>
            <person name="He G."/>
            <person name="Yan M."/>
            <person name="Ng V."/>
            <person name="Cullen D."/>
            <person name="Martin F."/>
            <person name="Rosso M.-N."/>
            <person name="Henrissat B."/>
            <person name="Hibbett D."/>
            <person name="Martinez A.T."/>
            <person name="Grigoriev I.V."/>
        </authorList>
    </citation>
    <scope>NUCLEOTIDE SEQUENCE</scope>
    <source>
        <strain evidence="8">CBS 506.95</strain>
    </source>
</reference>
<dbReference type="GO" id="GO:0016020">
    <property type="term" value="C:membrane"/>
    <property type="evidence" value="ECO:0007669"/>
    <property type="project" value="UniProtKB-SubCell"/>
</dbReference>
<keyword evidence="4 6" id="KW-0472">Membrane</keyword>
<dbReference type="Pfam" id="PF20684">
    <property type="entry name" value="Fung_rhodopsin"/>
    <property type="match status" value="1"/>
</dbReference>
<dbReference type="AlphaFoldDB" id="A0A9P6E6Z4"/>
<dbReference type="PANTHER" id="PTHR33048">
    <property type="entry name" value="PTH11-LIKE INTEGRAL MEMBRANE PROTEIN (AFU_ORTHOLOGUE AFUA_5G11245)"/>
    <property type="match status" value="1"/>
</dbReference>
<feature type="transmembrane region" description="Helical" evidence="6">
    <location>
        <begin position="159"/>
        <end position="182"/>
    </location>
</feature>
<evidence type="ECO:0000256" key="1">
    <source>
        <dbReference type="ARBA" id="ARBA00004141"/>
    </source>
</evidence>
<evidence type="ECO:0000256" key="2">
    <source>
        <dbReference type="ARBA" id="ARBA00022692"/>
    </source>
</evidence>
<gene>
    <name evidence="8" type="ORF">CPB83DRAFT_681698</name>
</gene>
<evidence type="ECO:0000256" key="4">
    <source>
        <dbReference type="ARBA" id="ARBA00023136"/>
    </source>
</evidence>
<feature type="transmembrane region" description="Helical" evidence="6">
    <location>
        <begin position="119"/>
        <end position="139"/>
    </location>
</feature>
<evidence type="ECO:0000256" key="6">
    <source>
        <dbReference type="SAM" id="Phobius"/>
    </source>
</evidence>
<dbReference type="EMBL" id="MU157913">
    <property type="protein sequence ID" value="KAF9523647.1"/>
    <property type="molecule type" value="Genomic_DNA"/>
</dbReference>
<feature type="transmembrane region" description="Helical" evidence="6">
    <location>
        <begin position="220"/>
        <end position="248"/>
    </location>
</feature>
<evidence type="ECO:0000259" key="7">
    <source>
        <dbReference type="Pfam" id="PF20684"/>
    </source>
</evidence>
<feature type="transmembrane region" description="Helical" evidence="6">
    <location>
        <begin position="194"/>
        <end position="214"/>
    </location>
</feature>
<name>A0A9P6E6Z4_9AGAR</name>
<accession>A0A9P6E6Z4</accession>
<dbReference type="OrthoDB" id="3229610at2759"/>
<dbReference type="Proteomes" id="UP000807306">
    <property type="component" value="Unassembled WGS sequence"/>
</dbReference>
<feature type="transmembrane region" description="Helical" evidence="6">
    <location>
        <begin position="16"/>
        <end position="37"/>
    </location>
</feature>
<comment type="subcellular location">
    <subcellularLocation>
        <location evidence="1">Membrane</location>
        <topology evidence="1">Multi-pass membrane protein</topology>
    </subcellularLocation>
</comment>
<dbReference type="InterPro" id="IPR052337">
    <property type="entry name" value="SAT4-like"/>
</dbReference>
<evidence type="ECO:0000313" key="8">
    <source>
        <dbReference type="EMBL" id="KAF9523647.1"/>
    </source>
</evidence>
<evidence type="ECO:0000256" key="3">
    <source>
        <dbReference type="ARBA" id="ARBA00022989"/>
    </source>
</evidence>
<keyword evidence="9" id="KW-1185">Reference proteome</keyword>
<sequence>MILETRKLTKPSEEDALAILIICHTFAMLSASFRLAYRYHIRRLWWDDFWAFVALGSEVISVATYFSIPTSPDARSIGVEQAGRYLDLFFYTTAVWAARLTVSVTIVRLLPPGPLRRGSVWVSGLFAFFWFAMVLQKMILCEIKLGKHDVQCILPFETAVVELCTCILGDIWLISVPVYMVYKMKLRREYHSLIMSLFMCGIFTTLGSVVHKVFLLLGEIAWSAITAQIEVAISIVVSNMLVLVTYLYRRFHHPSEDSQTVPSDHDNRFSRVETGRSIAGTRHLVTYFSNHGRRGTEMLHLGSSFDTVQYHPNTDHYIDPRHPVSSPANPVAAHLKGRVLTT</sequence>
<evidence type="ECO:0000313" key="9">
    <source>
        <dbReference type="Proteomes" id="UP000807306"/>
    </source>
</evidence>
<feature type="transmembrane region" description="Helical" evidence="6">
    <location>
        <begin position="49"/>
        <end position="68"/>
    </location>
</feature>
<keyword evidence="2 6" id="KW-0812">Transmembrane</keyword>
<dbReference type="InterPro" id="IPR049326">
    <property type="entry name" value="Rhodopsin_dom_fungi"/>
</dbReference>
<comment type="caution">
    <text evidence="8">The sequence shown here is derived from an EMBL/GenBank/DDBJ whole genome shotgun (WGS) entry which is preliminary data.</text>
</comment>
<organism evidence="8 9">
    <name type="scientific">Crepidotus variabilis</name>
    <dbReference type="NCBI Taxonomy" id="179855"/>
    <lineage>
        <taxon>Eukaryota</taxon>
        <taxon>Fungi</taxon>
        <taxon>Dikarya</taxon>
        <taxon>Basidiomycota</taxon>
        <taxon>Agaricomycotina</taxon>
        <taxon>Agaricomycetes</taxon>
        <taxon>Agaricomycetidae</taxon>
        <taxon>Agaricales</taxon>
        <taxon>Agaricineae</taxon>
        <taxon>Crepidotaceae</taxon>
        <taxon>Crepidotus</taxon>
    </lineage>
</organism>
<feature type="transmembrane region" description="Helical" evidence="6">
    <location>
        <begin position="88"/>
        <end position="107"/>
    </location>
</feature>
<proteinExistence type="inferred from homology"/>
<dbReference type="PANTHER" id="PTHR33048:SF158">
    <property type="entry name" value="MEMBRANE PROTEIN PTH11-LIKE, PUTATIVE-RELATED"/>
    <property type="match status" value="1"/>
</dbReference>